<evidence type="ECO:0000256" key="1">
    <source>
        <dbReference type="ARBA" id="ARBA00004245"/>
    </source>
</evidence>
<dbReference type="GeneID" id="108933761"/>
<gene>
    <name evidence="13" type="primary">TBCE</name>
    <name evidence="13" type="synonym">tbce</name>
</gene>
<dbReference type="OrthoDB" id="5273213at2759"/>
<dbReference type="Pfam" id="PF01302">
    <property type="entry name" value="CAP_GLY"/>
    <property type="match status" value="1"/>
</dbReference>
<dbReference type="Gene3D" id="3.10.20.90">
    <property type="entry name" value="Phosphatidylinositol 3-kinase Catalytic Subunit, Chain A, domain 1"/>
    <property type="match status" value="1"/>
</dbReference>
<evidence type="ECO:0000256" key="9">
    <source>
        <dbReference type="ARBA" id="ARBA00026055"/>
    </source>
</evidence>
<dbReference type="SUPFAM" id="SSF74924">
    <property type="entry name" value="Cap-Gly domain"/>
    <property type="match status" value="1"/>
</dbReference>
<evidence type="ECO:0000256" key="11">
    <source>
        <dbReference type="ARBA" id="ARBA00058684"/>
    </source>
</evidence>
<dbReference type="Ensembl" id="ENSSFOT00015036928.2">
    <property type="protein sequence ID" value="ENSSFOP00015036534.2"/>
    <property type="gene ID" value="ENSSFOG00015023234.2"/>
</dbReference>
<evidence type="ECO:0000313" key="14">
    <source>
        <dbReference type="Proteomes" id="UP000694397"/>
    </source>
</evidence>
<evidence type="ECO:0000256" key="3">
    <source>
        <dbReference type="ARBA" id="ARBA00015004"/>
    </source>
</evidence>
<dbReference type="PROSITE" id="PS50245">
    <property type="entry name" value="CAP_GLY_2"/>
    <property type="match status" value="1"/>
</dbReference>
<evidence type="ECO:0000256" key="4">
    <source>
        <dbReference type="ARBA" id="ARBA00022490"/>
    </source>
</evidence>
<name>A0A8C9SRL0_SCLFO</name>
<keyword evidence="8" id="KW-0206">Cytoskeleton</keyword>
<dbReference type="InterPro" id="IPR032675">
    <property type="entry name" value="LRR_dom_sf"/>
</dbReference>
<dbReference type="InterPro" id="IPR000938">
    <property type="entry name" value="CAP-Gly_domain"/>
</dbReference>
<protein>
    <recommendedName>
        <fullName evidence="3">Tubulin-specific chaperone E</fullName>
    </recommendedName>
    <alternativeName>
        <fullName evidence="10">Tubulin-folding cofactor E</fullName>
    </alternativeName>
</protein>
<dbReference type="Proteomes" id="UP000694397">
    <property type="component" value="Chromosome 16"/>
</dbReference>
<reference evidence="13" key="3">
    <citation type="submission" date="2025-09" db="UniProtKB">
        <authorList>
            <consortium name="Ensembl"/>
        </authorList>
    </citation>
    <scope>IDENTIFICATION</scope>
</reference>
<dbReference type="CDD" id="cd17044">
    <property type="entry name" value="Ubl_TBCE"/>
    <property type="match status" value="1"/>
</dbReference>
<dbReference type="FunFam" id="3.80.10.10:FF:001017">
    <property type="entry name" value="Tubulin-specific chaperone E"/>
    <property type="match status" value="1"/>
</dbReference>
<dbReference type="Gene3D" id="3.80.10.10">
    <property type="entry name" value="Ribonuclease Inhibitor"/>
    <property type="match status" value="2"/>
</dbReference>
<dbReference type="PANTHER" id="PTHR18849">
    <property type="entry name" value="LEUCINE RICH REPEAT PROTEIN"/>
    <property type="match status" value="1"/>
</dbReference>
<dbReference type="SUPFAM" id="SSF54236">
    <property type="entry name" value="Ubiquitin-like"/>
    <property type="match status" value="1"/>
</dbReference>
<dbReference type="RefSeq" id="XP_018606562.2">
    <property type="nucleotide sequence ID" value="XM_018751046.2"/>
</dbReference>
<proteinExistence type="inferred from homology"/>
<dbReference type="CTD" id="6905"/>
<comment type="function">
    <text evidence="11">Tubulin-folding protein; involved in the second step of the tubulin folding pathway.</text>
</comment>
<organism evidence="13 14">
    <name type="scientific">Scleropages formosus</name>
    <name type="common">Asian bonytongue</name>
    <name type="synonym">Osteoglossum formosum</name>
    <dbReference type="NCBI Taxonomy" id="113540"/>
    <lineage>
        <taxon>Eukaryota</taxon>
        <taxon>Metazoa</taxon>
        <taxon>Chordata</taxon>
        <taxon>Craniata</taxon>
        <taxon>Vertebrata</taxon>
        <taxon>Euteleostomi</taxon>
        <taxon>Actinopterygii</taxon>
        <taxon>Neopterygii</taxon>
        <taxon>Teleostei</taxon>
        <taxon>Osteoglossocephala</taxon>
        <taxon>Osteoglossomorpha</taxon>
        <taxon>Osteoglossiformes</taxon>
        <taxon>Osteoglossidae</taxon>
        <taxon>Scleropages</taxon>
    </lineage>
</organism>
<accession>A0A8C9SRL0</accession>
<dbReference type="FunFam" id="2.30.30.190:FF:000008">
    <property type="entry name" value="Tubulin-specific chaperone E"/>
    <property type="match status" value="1"/>
</dbReference>
<dbReference type="PANTHER" id="PTHR18849:SF0">
    <property type="entry name" value="CILIA- AND FLAGELLA-ASSOCIATED PROTEIN 410-RELATED"/>
    <property type="match status" value="1"/>
</dbReference>
<sequence>MRVETPDRGAVAEPLPSEALGRRVSCDGERATVRYVGVVPPTAGLWLGVEWDDPKRGKHDGSHEGVRYFTCRFPTGGSFVRPKKASFGMSYVAALRQRYEGDVGCVDGEKLKISTRTVEMVGFEDLSKKKKIENLTSVSLRGCEVNGPGPENEVRQTTPNVVSLNLSGNLLCCWEDVASITKQLEGLQELQLSDNRLCIPADPQNLAHAFINLRVLALNSTAVIWSEVLRCAPMWPLLEELYVCENEITELHRPKNVLQNLKVLDLSKNSLAGGNELLNIAELPRLEKLNLSSTGLSTLQFNDVGPGCKTAMFPALKFLSLDDNAISEWSVVNELEKLASLQQLSCHRNPLIEQDRTPETTRQLFIARIGQLQVLNKSEVMREERKGAELDYCKMFCVMWLGSGGNRDPELDRPSGEFVEQHPRFQSLIRKYGAPEEGELKKTTFALKNQLLTITFICPEMPQRKAIKKQLPDSMTVQKVKGLLYRLLKVSDSELKLTYTSSKMKNTEIEMNNDLQPLAFYSIEDGDTVLVRCL</sequence>
<keyword evidence="4" id="KW-0963">Cytoplasm</keyword>
<evidence type="ECO:0000256" key="7">
    <source>
        <dbReference type="ARBA" id="ARBA00023186"/>
    </source>
</evidence>
<keyword evidence="7" id="KW-0143">Chaperone</keyword>
<evidence type="ECO:0000256" key="10">
    <source>
        <dbReference type="ARBA" id="ARBA00030180"/>
    </source>
</evidence>
<dbReference type="SMART" id="SM01052">
    <property type="entry name" value="CAP_GLY"/>
    <property type="match status" value="1"/>
</dbReference>
<dbReference type="GO" id="GO:0007010">
    <property type="term" value="P:cytoskeleton organization"/>
    <property type="evidence" value="ECO:0007669"/>
    <property type="project" value="TreeGrafter"/>
</dbReference>
<evidence type="ECO:0000313" key="13">
    <source>
        <dbReference type="Ensembl" id="ENSSFOP00015036534.2"/>
    </source>
</evidence>
<comment type="similarity">
    <text evidence="2">Belongs to the TBCE family.</text>
</comment>
<dbReference type="GeneTree" id="ENSGT00530000063405"/>
<dbReference type="KEGG" id="sfm:108933761"/>
<dbReference type="InterPro" id="IPR044079">
    <property type="entry name" value="Ubl_TBCE"/>
</dbReference>
<dbReference type="InterPro" id="IPR036859">
    <property type="entry name" value="CAP-Gly_dom_sf"/>
</dbReference>
<reference evidence="13 14" key="1">
    <citation type="submission" date="2019-04" db="EMBL/GenBank/DDBJ databases">
        <authorList>
            <consortium name="Wellcome Sanger Institute Data Sharing"/>
        </authorList>
    </citation>
    <scope>NUCLEOTIDE SEQUENCE [LARGE SCALE GENOMIC DNA]</scope>
</reference>
<dbReference type="InterPro" id="IPR000626">
    <property type="entry name" value="Ubiquitin-like_dom"/>
</dbReference>
<evidence type="ECO:0000256" key="6">
    <source>
        <dbReference type="ARBA" id="ARBA00022737"/>
    </source>
</evidence>
<evidence type="ECO:0000256" key="5">
    <source>
        <dbReference type="ARBA" id="ARBA00022614"/>
    </source>
</evidence>
<comment type="subunit">
    <text evidence="9">Supercomplex made of cofactors A to E. Cofactors A and D function by capturing and stabilizing tubulin in a quasi-native conformation. Cofactor E binds to the cofactor D-tubulin complex; interaction with cofactor C then causes the release of tubulin polypeptides that are committed to the native state.</text>
</comment>
<dbReference type="Gene3D" id="2.30.30.190">
    <property type="entry name" value="CAP Gly-rich-like domain"/>
    <property type="match status" value="1"/>
</dbReference>
<dbReference type="InterPro" id="IPR029071">
    <property type="entry name" value="Ubiquitin-like_domsf"/>
</dbReference>
<dbReference type="SUPFAM" id="SSF52058">
    <property type="entry name" value="L domain-like"/>
    <property type="match status" value="1"/>
</dbReference>
<dbReference type="Pfam" id="PF14560">
    <property type="entry name" value="Ubiquitin_2"/>
    <property type="match status" value="1"/>
</dbReference>
<dbReference type="PROSITE" id="PS00845">
    <property type="entry name" value="CAP_GLY_1"/>
    <property type="match status" value="1"/>
</dbReference>
<keyword evidence="5" id="KW-0433">Leucine-rich repeat</keyword>
<evidence type="ECO:0000259" key="12">
    <source>
        <dbReference type="PROSITE" id="PS50245"/>
    </source>
</evidence>
<evidence type="ECO:0000256" key="8">
    <source>
        <dbReference type="ARBA" id="ARBA00023212"/>
    </source>
</evidence>
<reference evidence="13" key="2">
    <citation type="submission" date="2025-08" db="UniProtKB">
        <authorList>
            <consortium name="Ensembl"/>
        </authorList>
    </citation>
    <scope>IDENTIFICATION</scope>
</reference>
<keyword evidence="14" id="KW-1185">Reference proteome</keyword>
<feature type="domain" description="CAP-Gly" evidence="12">
    <location>
        <begin position="37"/>
        <end position="81"/>
    </location>
</feature>
<keyword evidence="6" id="KW-0677">Repeat</keyword>
<dbReference type="AlphaFoldDB" id="A0A8C9SRL0"/>
<comment type="subcellular location">
    <subcellularLocation>
        <location evidence="1">Cytoplasm</location>
        <location evidence="1">Cytoskeleton</location>
    </subcellularLocation>
</comment>
<dbReference type="GO" id="GO:0005856">
    <property type="term" value="C:cytoskeleton"/>
    <property type="evidence" value="ECO:0007669"/>
    <property type="project" value="UniProtKB-SubCell"/>
</dbReference>
<dbReference type="RefSeq" id="XP_018606564.2">
    <property type="nucleotide sequence ID" value="XM_018751048.2"/>
</dbReference>
<evidence type="ECO:0000256" key="2">
    <source>
        <dbReference type="ARBA" id="ARBA00006286"/>
    </source>
</evidence>